<organism evidence="1 2">
    <name type="scientific">Rhizobium rosettiformans</name>
    <dbReference type="NCBI Taxonomy" id="1368430"/>
    <lineage>
        <taxon>Bacteria</taxon>
        <taxon>Pseudomonadati</taxon>
        <taxon>Pseudomonadota</taxon>
        <taxon>Alphaproteobacteria</taxon>
        <taxon>Hyphomicrobiales</taxon>
        <taxon>Rhizobiaceae</taxon>
        <taxon>Rhizobium/Agrobacterium group</taxon>
        <taxon>Rhizobium</taxon>
    </lineage>
</organism>
<dbReference type="InterPro" id="IPR045499">
    <property type="entry name" value="DUF6492"/>
</dbReference>
<dbReference type="EMBL" id="CP032405">
    <property type="protein sequence ID" value="QRF50568.1"/>
    <property type="molecule type" value="Genomic_DNA"/>
</dbReference>
<gene>
    <name evidence="1" type="ORF">D4A92_03460</name>
</gene>
<dbReference type="RefSeq" id="WP_203018122.1">
    <property type="nucleotide sequence ID" value="NZ_CP032405.1"/>
</dbReference>
<evidence type="ECO:0000313" key="2">
    <source>
        <dbReference type="Proteomes" id="UP000596351"/>
    </source>
</evidence>
<reference evidence="1 2" key="1">
    <citation type="submission" date="2018-09" db="EMBL/GenBank/DDBJ databases">
        <title>Rhizobium sp. MAE2-X.</title>
        <authorList>
            <person name="Lee Y."/>
            <person name="Jeon C.O."/>
        </authorList>
    </citation>
    <scope>NUCLEOTIDE SEQUENCE [LARGE SCALE GENOMIC DNA]</scope>
    <source>
        <strain evidence="1 2">MAE2-X</strain>
    </source>
</reference>
<dbReference type="Pfam" id="PF20102">
    <property type="entry name" value="DUF6492"/>
    <property type="match status" value="1"/>
</dbReference>
<sequence>MRTAIVTASYHADFERFRLLCETLDTHVTEYTKHYVLVEDRDVPLFRQLQSPRRVIIGEKDLLPSWLKVFPDPLTMGRRRIWLSLKTKPLRGWHVQQFRRIAIADIVEDDAFLYLDSDVAFLRPYDCSQLWRDDALRLLVRPGALTGDSMGEHRRWSANAGTLLGLPETQHSTNDYVGTMIAWKRSSIREMCARIESVTGEHWIAAMGKQRCFSECMMYGRFVDDVEHGAGHFHDQTELCKVFWLAPPPTEDEFRAFVADMAPEQVALGMQSFLGLEPAEIRRILGL</sequence>
<dbReference type="Proteomes" id="UP000596351">
    <property type="component" value="Chromosome"/>
</dbReference>
<protein>
    <submittedName>
        <fullName evidence="1">Uncharacterized protein</fullName>
    </submittedName>
</protein>
<keyword evidence="2" id="KW-1185">Reference proteome</keyword>
<name>A0ABX7ETH4_9HYPH</name>
<proteinExistence type="predicted"/>
<evidence type="ECO:0000313" key="1">
    <source>
        <dbReference type="EMBL" id="QRF50568.1"/>
    </source>
</evidence>
<accession>A0ABX7ETH4</accession>